<evidence type="ECO:0000256" key="3">
    <source>
        <dbReference type="ARBA" id="ARBA00022989"/>
    </source>
</evidence>
<keyword evidence="2 5" id="KW-0812">Transmembrane</keyword>
<feature type="transmembrane region" description="Helical" evidence="5">
    <location>
        <begin position="75"/>
        <end position="93"/>
    </location>
</feature>
<feature type="transmembrane region" description="Helical" evidence="5">
    <location>
        <begin position="39"/>
        <end position="63"/>
    </location>
</feature>
<evidence type="ECO:0000256" key="4">
    <source>
        <dbReference type="ARBA" id="ARBA00023136"/>
    </source>
</evidence>
<evidence type="ECO:0000313" key="7">
    <source>
        <dbReference type="EMBL" id="QHT78230.1"/>
    </source>
</evidence>
<name>A0A6C0HCY0_9ZZZZ</name>
<comment type="subcellular location">
    <subcellularLocation>
        <location evidence="1">Membrane</location>
    </subcellularLocation>
</comment>
<dbReference type="EMBL" id="MN739930">
    <property type="protein sequence ID" value="QHT78230.1"/>
    <property type="molecule type" value="Genomic_DNA"/>
</dbReference>
<dbReference type="Pfam" id="PF04116">
    <property type="entry name" value="FA_hydroxylase"/>
    <property type="match status" value="1"/>
</dbReference>
<keyword evidence="4 5" id="KW-0472">Membrane</keyword>
<evidence type="ECO:0000256" key="5">
    <source>
        <dbReference type="SAM" id="Phobius"/>
    </source>
</evidence>
<dbReference type="PANTHER" id="PTHR11863">
    <property type="entry name" value="STEROL DESATURASE"/>
    <property type="match status" value="1"/>
</dbReference>
<feature type="transmembrane region" description="Helical" evidence="5">
    <location>
        <begin position="6"/>
        <end position="27"/>
    </location>
</feature>
<evidence type="ECO:0000259" key="6">
    <source>
        <dbReference type="Pfam" id="PF04116"/>
    </source>
</evidence>
<proteinExistence type="predicted"/>
<reference evidence="7" key="1">
    <citation type="journal article" date="2020" name="Nature">
        <title>Giant virus diversity and host interactions through global metagenomics.</title>
        <authorList>
            <person name="Schulz F."/>
            <person name="Roux S."/>
            <person name="Paez-Espino D."/>
            <person name="Jungbluth S."/>
            <person name="Walsh D.A."/>
            <person name="Denef V.J."/>
            <person name="McMahon K.D."/>
            <person name="Konstantinidis K.T."/>
            <person name="Eloe-Fadrosh E.A."/>
            <person name="Kyrpides N.C."/>
            <person name="Woyke T."/>
        </authorList>
    </citation>
    <scope>NUCLEOTIDE SEQUENCE</scope>
    <source>
        <strain evidence="7">GVMAG-M-3300023179-91</strain>
    </source>
</reference>
<organism evidence="7">
    <name type="scientific">viral metagenome</name>
    <dbReference type="NCBI Taxonomy" id="1070528"/>
    <lineage>
        <taxon>unclassified sequences</taxon>
        <taxon>metagenomes</taxon>
        <taxon>organismal metagenomes</taxon>
    </lineage>
</organism>
<evidence type="ECO:0000256" key="1">
    <source>
        <dbReference type="ARBA" id="ARBA00004370"/>
    </source>
</evidence>
<dbReference type="GO" id="GO:0016491">
    <property type="term" value="F:oxidoreductase activity"/>
    <property type="evidence" value="ECO:0007669"/>
    <property type="project" value="InterPro"/>
</dbReference>
<dbReference type="GO" id="GO:0005506">
    <property type="term" value="F:iron ion binding"/>
    <property type="evidence" value="ECO:0007669"/>
    <property type="project" value="InterPro"/>
</dbReference>
<feature type="domain" description="Fatty acid hydroxylase" evidence="6">
    <location>
        <begin position="80"/>
        <end position="208"/>
    </location>
</feature>
<dbReference type="GO" id="GO:0008610">
    <property type="term" value="P:lipid biosynthetic process"/>
    <property type="evidence" value="ECO:0007669"/>
    <property type="project" value="InterPro"/>
</dbReference>
<sequence>MNFKILTTGFAIIYIFMLYIFMLYLTVKHKNFKKRKLPYNFYLSTFTNIFISGMIFLFVLKYFNNKLNSKNNFPRLKNIIFYFFIIDTLYYWYHRTIHRIPFLKKYVHLEHHQKEHLLPIDILHSTITESIMNLSLTNIIPLFFLDINISEYLFIILINFSHSLYIHYDCKKRFIPLFITSKYHKFHHKFGKGNYSGFFTFWDDYMGTRIKRPKKDKKEKKDKTSSSFLN</sequence>
<dbReference type="AlphaFoldDB" id="A0A6C0HCY0"/>
<dbReference type="InterPro" id="IPR006694">
    <property type="entry name" value="Fatty_acid_hydroxylase"/>
</dbReference>
<dbReference type="GO" id="GO:0016020">
    <property type="term" value="C:membrane"/>
    <property type="evidence" value="ECO:0007669"/>
    <property type="project" value="UniProtKB-SubCell"/>
</dbReference>
<evidence type="ECO:0000256" key="2">
    <source>
        <dbReference type="ARBA" id="ARBA00022692"/>
    </source>
</evidence>
<accession>A0A6C0HCY0</accession>
<dbReference type="InterPro" id="IPR050307">
    <property type="entry name" value="Sterol_Desaturase_Related"/>
</dbReference>
<protein>
    <recommendedName>
        <fullName evidence="6">Fatty acid hydroxylase domain-containing protein</fullName>
    </recommendedName>
</protein>
<keyword evidence="3 5" id="KW-1133">Transmembrane helix</keyword>